<sequence>MSLETGSYPSFLGGVSQQDASVRNATQVTDAHNTWLHSAMGTGKRPAAQFVKVLGNDIAPHAHFHSIVRDSVEHYLVVVESGKVRVFNHENGYEYDVLMAEGSAAYLATDKQPWSVFRTCTQSDTTFMVNTQVTTKMSTEKAPGRITGSVQTFTDLPKPDKNVAVPSGAIYEVLGASGNKYDNFVVQRAGKGVWQEIARPGAYNTFDKTTMPHLLKRVVDPIHGDGLFFSFGPMDWDKRLAGDDTTIGPPSFIDEKIRDVFFHRGRLGLMSTENTCLSEIDHPFNFWRTTTQQLLDSDVIDFAVQSRGVAQLQFGVPFQSSLLMFGDRANFQMTADPMLTPKTPKVDELVNYECSLYVRPVLLGDTLYFASDSGAFSVLREYFVDDVSITGDAADVTAHVPRLIPGKLRAMTAVPGADALVVAPVDSPSQLYTYFVRWAGNEKSQSSWTRWDLSGIGRVVHLHSTSDDLYVTAESPAGGVELLKLSLSLVAAEGDFTKDYAFLLDRLVVVQPNYYAFGNYTDINLPYTLARLDGLVIGKTDDWASPGELLDLTDATLINGGMGIRFQGNLAAGRLAVGVSYDSSVELTRAYLRDQRNNSILVGRLQVRDITVAYKDAAYFEVEVITRGRESDPQAYLASHAGLFTSRTLGDEVFRLGSPNFHSGERRFPVQARADNCRIVIRNRLPFQCWFQSAQYRALFSSRSSV</sequence>
<evidence type="ECO:0000313" key="1">
    <source>
        <dbReference type="EMBL" id="MBB4722648.1"/>
    </source>
</evidence>
<proteinExistence type="predicted"/>
<evidence type="ECO:0008006" key="3">
    <source>
        <dbReference type="Google" id="ProtNLM"/>
    </source>
</evidence>
<dbReference type="InterPro" id="IPR058003">
    <property type="entry name" value="Phage_gp12"/>
</dbReference>
<gene>
    <name evidence="1" type="ORF">FHY32_000966</name>
</gene>
<dbReference type="RefSeq" id="WP_184420236.1">
    <property type="nucleotide sequence ID" value="NZ_JACHNK010000002.1"/>
</dbReference>
<evidence type="ECO:0000313" key="2">
    <source>
        <dbReference type="Proteomes" id="UP000576603"/>
    </source>
</evidence>
<dbReference type="EMBL" id="JACHNL010000002">
    <property type="protein sequence ID" value="MBB4722648.1"/>
    <property type="molecule type" value="Genomic_DNA"/>
</dbReference>
<name>A0AAW3U0C1_XANEU</name>
<organism evidence="1 2">
    <name type="scientific">Xanthomonas euvesicatoria</name>
    <dbReference type="NCBI Taxonomy" id="456327"/>
    <lineage>
        <taxon>Bacteria</taxon>
        <taxon>Pseudomonadati</taxon>
        <taxon>Pseudomonadota</taxon>
        <taxon>Gammaproteobacteria</taxon>
        <taxon>Lysobacterales</taxon>
        <taxon>Lysobacteraceae</taxon>
        <taxon>Xanthomonas</taxon>
    </lineage>
</organism>
<reference evidence="1 2" key="1">
    <citation type="submission" date="2020-08" db="EMBL/GenBank/DDBJ databases">
        <title>Studying the diversity of plant-associated saprophytic bacteria and their role in host health and plant-pathogen interactions.</title>
        <authorList>
            <person name="Potnis N."/>
        </authorList>
    </citation>
    <scope>NUCLEOTIDE SEQUENCE [LARGE SCALE GENOMIC DNA]</scope>
    <source>
        <strain evidence="1 2">CFBP 7922</strain>
    </source>
</reference>
<dbReference type="Pfam" id="PF25675">
    <property type="entry name" value="Phage_nozzle"/>
    <property type="match status" value="2"/>
</dbReference>
<accession>A0AAW3U0C1</accession>
<dbReference type="AlphaFoldDB" id="A0AAW3U0C1"/>
<comment type="caution">
    <text evidence="1">The sequence shown here is derived from an EMBL/GenBank/DDBJ whole genome shotgun (WGS) entry which is preliminary data.</text>
</comment>
<dbReference type="Proteomes" id="UP000576603">
    <property type="component" value="Unassembled WGS sequence"/>
</dbReference>
<protein>
    <recommendedName>
        <fullName evidence="3">Cupin domain-containing protein</fullName>
    </recommendedName>
</protein>